<sequence length="161" mass="17851">MHVFTICVSRDIGRELAENRARTCMLGLTSLQDSWPVSGWILRLFVYIMDKLKIMSKSASLAKASISRPEHVNNNAPFESWPSTGESVTNTPRQGRHARESHDINPDFNSPAINIEVSETGDFPGNVSFDGFSDLNEQGQANFFDFLGFLESADFAAGFNS</sequence>
<evidence type="ECO:0000313" key="2">
    <source>
        <dbReference type="EMBL" id="KAJ5114063.1"/>
    </source>
</evidence>
<reference evidence="2" key="1">
    <citation type="submission" date="2022-11" db="EMBL/GenBank/DDBJ databases">
        <authorList>
            <person name="Petersen C."/>
        </authorList>
    </citation>
    <scope>NUCLEOTIDE SEQUENCE</scope>
    <source>
        <strain evidence="2">IBT 30069</strain>
    </source>
</reference>
<name>A0A9W9G8Z5_9EURO</name>
<dbReference type="OrthoDB" id="5121955at2759"/>
<gene>
    <name evidence="2" type="ORF">N7456_002597</name>
</gene>
<protein>
    <submittedName>
        <fullName evidence="2">Transcriptional regulator family: Fungal Specific TF</fullName>
    </submittedName>
</protein>
<dbReference type="EMBL" id="JAPQKH010000002">
    <property type="protein sequence ID" value="KAJ5114063.1"/>
    <property type="molecule type" value="Genomic_DNA"/>
</dbReference>
<dbReference type="AlphaFoldDB" id="A0A9W9G8Z5"/>
<feature type="region of interest" description="Disordered" evidence="1">
    <location>
        <begin position="75"/>
        <end position="105"/>
    </location>
</feature>
<dbReference type="Proteomes" id="UP001149165">
    <property type="component" value="Unassembled WGS sequence"/>
</dbReference>
<keyword evidence="3" id="KW-1185">Reference proteome</keyword>
<organism evidence="2 3">
    <name type="scientific">Penicillium angulare</name>
    <dbReference type="NCBI Taxonomy" id="116970"/>
    <lineage>
        <taxon>Eukaryota</taxon>
        <taxon>Fungi</taxon>
        <taxon>Dikarya</taxon>
        <taxon>Ascomycota</taxon>
        <taxon>Pezizomycotina</taxon>
        <taxon>Eurotiomycetes</taxon>
        <taxon>Eurotiomycetidae</taxon>
        <taxon>Eurotiales</taxon>
        <taxon>Aspergillaceae</taxon>
        <taxon>Penicillium</taxon>
    </lineage>
</organism>
<feature type="compositionally biased region" description="Polar residues" evidence="1">
    <location>
        <begin position="75"/>
        <end position="93"/>
    </location>
</feature>
<evidence type="ECO:0000313" key="3">
    <source>
        <dbReference type="Proteomes" id="UP001149165"/>
    </source>
</evidence>
<reference evidence="2" key="2">
    <citation type="journal article" date="2023" name="IMA Fungus">
        <title>Comparative genomic study of the Penicillium genus elucidates a diverse pangenome and 15 lateral gene transfer events.</title>
        <authorList>
            <person name="Petersen C."/>
            <person name="Sorensen T."/>
            <person name="Nielsen M.R."/>
            <person name="Sondergaard T.E."/>
            <person name="Sorensen J.L."/>
            <person name="Fitzpatrick D.A."/>
            <person name="Frisvad J.C."/>
            <person name="Nielsen K.L."/>
        </authorList>
    </citation>
    <scope>NUCLEOTIDE SEQUENCE</scope>
    <source>
        <strain evidence="2">IBT 30069</strain>
    </source>
</reference>
<proteinExistence type="predicted"/>
<evidence type="ECO:0000256" key="1">
    <source>
        <dbReference type="SAM" id="MobiDB-lite"/>
    </source>
</evidence>
<comment type="caution">
    <text evidence="2">The sequence shown here is derived from an EMBL/GenBank/DDBJ whole genome shotgun (WGS) entry which is preliminary data.</text>
</comment>
<accession>A0A9W9G8Z5</accession>